<feature type="domain" description="Beta-lactamase-related" evidence="3">
    <location>
        <begin position="20"/>
        <end position="380"/>
    </location>
</feature>
<comment type="caution">
    <text evidence="4">The sequence shown here is derived from an EMBL/GenBank/DDBJ whole genome shotgun (WGS) entry which is preliminary data.</text>
</comment>
<evidence type="ECO:0000256" key="2">
    <source>
        <dbReference type="ARBA" id="ARBA00022801"/>
    </source>
</evidence>
<dbReference type="InterPro" id="IPR012338">
    <property type="entry name" value="Beta-lactam/transpept-like"/>
</dbReference>
<dbReference type="PANTHER" id="PTHR43283:SF17">
    <property type="entry name" value="(LOVD), PUTATIVE (AFU_ORTHOLOGUE AFUA_5G00920)-RELATED"/>
    <property type="match status" value="1"/>
</dbReference>
<dbReference type="PANTHER" id="PTHR43283">
    <property type="entry name" value="BETA-LACTAMASE-RELATED"/>
    <property type="match status" value="1"/>
</dbReference>
<dbReference type="Proteomes" id="UP001430848">
    <property type="component" value="Unassembled WGS sequence"/>
</dbReference>
<dbReference type="InterPro" id="IPR050789">
    <property type="entry name" value="Diverse_Enzym_Activities"/>
</dbReference>
<organism evidence="4 5">
    <name type="scientific">Diaporthe eres</name>
    <name type="common">Phomopsis oblonga</name>
    <dbReference type="NCBI Taxonomy" id="83184"/>
    <lineage>
        <taxon>Eukaryota</taxon>
        <taxon>Fungi</taxon>
        <taxon>Dikarya</taxon>
        <taxon>Ascomycota</taxon>
        <taxon>Pezizomycotina</taxon>
        <taxon>Sordariomycetes</taxon>
        <taxon>Sordariomycetidae</taxon>
        <taxon>Diaporthales</taxon>
        <taxon>Diaporthaceae</taxon>
        <taxon>Diaporthe</taxon>
        <taxon>Diaporthe eres species complex</taxon>
    </lineage>
</organism>
<evidence type="ECO:0000313" key="4">
    <source>
        <dbReference type="EMBL" id="KAK7741355.1"/>
    </source>
</evidence>
<keyword evidence="5" id="KW-1185">Reference proteome</keyword>
<reference evidence="4 5" key="1">
    <citation type="submission" date="2024-02" db="EMBL/GenBank/DDBJ databases">
        <title>De novo assembly and annotation of 12 fungi associated with fruit tree decline syndrome in Ontario, Canada.</title>
        <authorList>
            <person name="Sulman M."/>
            <person name="Ellouze W."/>
            <person name="Ilyukhin E."/>
        </authorList>
    </citation>
    <scope>NUCLEOTIDE SEQUENCE [LARGE SCALE GENOMIC DNA]</scope>
    <source>
        <strain evidence="4 5">M169</strain>
    </source>
</reference>
<dbReference type="Gene3D" id="3.40.710.10">
    <property type="entry name" value="DD-peptidase/beta-lactamase superfamily"/>
    <property type="match status" value="1"/>
</dbReference>
<dbReference type="SUPFAM" id="SSF56601">
    <property type="entry name" value="beta-lactamase/transpeptidase-like"/>
    <property type="match status" value="1"/>
</dbReference>
<keyword evidence="2" id="KW-0378">Hydrolase</keyword>
<proteinExistence type="inferred from homology"/>
<gene>
    <name evidence="4" type="ORF">SLS63_000908</name>
</gene>
<evidence type="ECO:0000313" key="5">
    <source>
        <dbReference type="Proteomes" id="UP001430848"/>
    </source>
</evidence>
<evidence type="ECO:0000256" key="1">
    <source>
        <dbReference type="ARBA" id="ARBA00009009"/>
    </source>
</evidence>
<dbReference type="InterPro" id="IPR001466">
    <property type="entry name" value="Beta-lactam-related"/>
</dbReference>
<name>A0ABR1PP12_DIAER</name>
<sequence length="394" mass="42780">MQSFEAKLAQATAPNNREGILGAIGLVVNGKGDVLYHHASGRQSLDTDASPLDPDSTIVLASAGKFITHVAALQLVENGKIDLDEPVYKHLPELELLPLVTRGSAPGDQSLSLRRSPNDITLRRLLLHTSGLSDPEVHLVAEYLASDTIEKPKVAEDADPIVKHFSIPLIFEPGEGFAYGHSIHWTQLLVKRLSGGGNFVKHIQDHIFAPLSMASSTYAPQANADIWNRRLRMVERDGDRLIPADEASQGLICSMLDFGAVLSDLVSLVPKLLQQEQHIDLLFAGQFTPSSASMTDLRGSNENFKFCAGTPTAGSAAPLLNWSAAGLVVEDEELPLSRMPRGTVTWEGMPNVLWAMNREKGVGMFFATQLLPVGDRNANELALEFMSSAWSKFG</sequence>
<dbReference type="Pfam" id="PF00144">
    <property type="entry name" value="Beta-lactamase"/>
    <property type="match status" value="1"/>
</dbReference>
<comment type="similarity">
    <text evidence="1">Belongs to the class-A beta-lactamase family.</text>
</comment>
<dbReference type="EMBL" id="JAKNSF020000002">
    <property type="protein sequence ID" value="KAK7741355.1"/>
    <property type="molecule type" value="Genomic_DNA"/>
</dbReference>
<protein>
    <recommendedName>
        <fullName evidence="3">Beta-lactamase-related domain-containing protein</fullName>
    </recommendedName>
</protein>
<accession>A0ABR1PP12</accession>
<evidence type="ECO:0000259" key="3">
    <source>
        <dbReference type="Pfam" id="PF00144"/>
    </source>
</evidence>